<accession>A0ACB0J9F8</accession>
<dbReference type="EMBL" id="CASHSV030000024">
    <property type="protein sequence ID" value="CAJ2641654.1"/>
    <property type="molecule type" value="Genomic_DNA"/>
</dbReference>
<evidence type="ECO:0000313" key="2">
    <source>
        <dbReference type="Proteomes" id="UP001177021"/>
    </source>
</evidence>
<proteinExistence type="predicted"/>
<dbReference type="Proteomes" id="UP001177021">
    <property type="component" value="Unassembled WGS sequence"/>
</dbReference>
<sequence>MDISYFGNPNASNPYHHYNKNNNIAPSSSSDFINFSDYLVLDDVVFVDNNNNINNQEYYSSWSQSSETEQSSDKAASSSTTTTAADVVINQGLISDETSINNNNTTTTTTIKRKTGGIKENTVEVSPRITFRTRSQLEIMDDGYKWRKYGKKSVKNSPNPRNYYKCSGERCGVKKRVERDREDSSYVLTTYEGVHNHESPCTSYYTSPVSSNLVYSDQWTSANSSSSN</sequence>
<organism evidence="1 2">
    <name type="scientific">Trifolium pratense</name>
    <name type="common">Red clover</name>
    <dbReference type="NCBI Taxonomy" id="57577"/>
    <lineage>
        <taxon>Eukaryota</taxon>
        <taxon>Viridiplantae</taxon>
        <taxon>Streptophyta</taxon>
        <taxon>Embryophyta</taxon>
        <taxon>Tracheophyta</taxon>
        <taxon>Spermatophyta</taxon>
        <taxon>Magnoliopsida</taxon>
        <taxon>eudicotyledons</taxon>
        <taxon>Gunneridae</taxon>
        <taxon>Pentapetalae</taxon>
        <taxon>rosids</taxon>
        <taxon>fabids</taxon>
        <taxon>Fabales</taxon>
        <taxon>Fabaceae</taxon>
        <taxon>Papilionoideae</taxon>
        <taxon>50 kb inversion clade</taxon>
        <taxon>NPAAA clade</taxon>
        <taxon>Hologalegina</taxon>
        <taxon>IRL clade</taxon>
        <taxon>Trifolieae</taxon>
        <taxon>Trifolium</taxon>
    </lineage>
</organism>
<gene>
    <name evidence="1" type="ORF">MILVUS5_LOCUS11259</name>
</gene>
<evidence type="ECO:0000313" key="1">
    <source>
        <dbReference type="EMBL" id="CAJ2641654.1"/>
    </source>
</evidence>
<reference evidence="1" key="1">
    <citation type="submission" date="2023-10" db="EMBL/GenBank/DDBJ databases">
        <authorList>
            <person name="Rodriguez Cubillos JULIANA M."/>
            <person name="De Vega J."/>
        </authorList>
    </citation>
    <scope>NUCLEOTIDE SEQUENCE</scope>
</reference>
<protein>
    <submittedName>
        <fullName evidence="1">Uncharacterized protein</fullName>
    </submittedName>
</protein>
<name>A0ACB0J9F8_TRIPR</name>
<comment type="caution">
    <text evidence="1">The sequence shown here is derived from an EMBL/GenBank/DDBJ whole genome shotgun (WGS) entry which is preliminary data.</text>
</comment>
<keyword evidence="2" id="KW-1185">Reference proteome</keyword>